<comment type="subunit">
    <text evidence="9">Component of the Sec protein translocase complex. Heterotrimer consisting of SecY, SecE and SecG subunits. The heterotrimers can form oligomers, although 1 heterotrimer is thought to be able to translocate proteins. Interacts with the ribosome. Interacts with SecDF, and other proteins may be involved. Interacts with SecA.</text>
</comment>
<dbReference type="GO" id="GO:0009306">
    <property type="term" value="P:protein secretion"/>
    <property type="evidence" value="ECO:0007669"/>
    <property type="project" value="UniProtKB-UniRule"/>
</dbReference>
<dbReference type="STRING" id="1423738.FC84_GL001029"/>
<evidence type="ECO:0000256" key="6">
    <source>
        <dbReference type="ARBA" id="ARBA00022989"/>
    </source>
</evidence>
<comment type="caution">
    <text evidence="10">The sequence shown here is derived from an EMBL/GenBank/DDBJ whole genome shotgun (WGS) entry which is preliminary data.</text>
</comment>
<keyword evidence="3 9" id="KW-1003">Cell membrane</keyword>
<dbReference type="Gene3D" id="1.20.5.1030">
    <property type="entry name" value="Preprotein translocase secy subunit"/>
    <property type="match status" value="1"/>
</dbReference>
<keyword evidence="4 9" id="KW-0812">Transmembrane</keyword>
<organism evidence="10 11">
    <name type="scientific">Lapidilactobacillus dextrinicus DSM 20335</name>
    <dbReference type="NCBI Taxonomy" id="1423738"/>
    <lineage>
        <taxon>Bacteria</taxon>
        <taxon>Bacillati</taxon>
        <taxon>Bacillota</taxon>
        <taxon>Bacilli</taxon>
        <taxon>Lactobacillales</taxon>
        <taxon>Lactobacillaceae</taxon>
        <taxon>Lapidilactobacillus</taxon>
    </lineage>
</organism>
<dbReference type="PATRIC" id="fig|1423738.3.peg.1040"/>
<dbReference type="Pfam" id="PF00584">
    <property type="entry name" value="SecE"/>
    <property type="match status" value="1"/>
</dbReference>
<evidence type="ECO:0000256" key="1">
    <source>
        <dbReference type="ARBA" id="ARBA00004370"/>
    </source>
</evidence>
<evidence type="ECO:0000256" key="9">
    <source>
        <dbReference type="HAMAP-Rule" id="MF_00422"/>
    </source>
</evidence>
<evidence type="ECO:0000256" key="2">
    <source>
        <dbReference type="ARBA" id="ARBA00022448"/>
    </source>
</evidence>
<dbReference type="GO" id="GO:0043952">
    <property type="term" value="P:protein transport by the Sec complex"/>
    <property type="evidence" value="ECO:0007669"/>
    <property type="project" value="UniProtKB-UniRule"/>
</dbReference>
<reference evidence="10 11" key="1">
    <citation type="journal article" date="2015" name="Genome Announc.">
        <title>Expanding the biotechnology potential of lactobacilli through comparative genomics of 213 strains and associated genera.</title>
        <authorList>
            <person name="Sun Z."/>
            <person name="Harris H.M."/>
            <person name="McCann A."/>
            <person name="Guo C."/>
            <person name="Argimon S."/>
            <person name="Zhang W."/>
            <person name="Yang X."/>
            <person name="Jeffery I.B."/>
            <person name="Cooney J.C."/>
            <person name="Kagawa T.F."/>
            <person name="Liu W."/>
            <person name="Song Y."/>
            <person name="Salvetti E."/>
            <person name="Wrobel A."/>
            <person name="Rasinkangas P."/>
            <person name="Parkhill J."/>
            <person name="Rea M.C."/>
            <person name="O'Sullivan O."/>
            <person name="Ritari J."/>
            <person name="Douillard F.P."/>
            <person name="Paul Ross R."/>
            <person name="Yang R."/>
            <person name="Briner A.E."/>
            <person name="Felis G.E."/>
            <person name="de Vos W.M."/>
            <person name="Barrangou R."/>
            <person name="Klaenhammer T.R."/>
            <person name="Caufield P.W."/>
            <person name="Cui Y."/>
            <person name="Zhang H."/>
            <person name="O'Toole P.W."/>
        </authorList>
    </citation>
    <scope>NUCLEOTIDE SEQUENCE [LARGE SCALE GENOMIC DNA]</scope>
    <source>
        <strain evidence="10 11">DSM 20335</strain>
    </source>
</reference>
<comment type="similarity">
    <text evidence="9">Belongs to the SecE/SEC61-gamma family.</text>
</comment>
<evidence type="ECO:0000256" key="7">
    <source>
        <dbReference type="ARBA" id="ARBA00023010"/>
    </source>
</evidence>
<evidence type="ECO:0000256" key="3">
    <source>
        <dbReference type="ARBA" id="ARBA00022475"/>
    </source>
</evidence>
<proteinExistence type="inferred from homology"/>
<dbReference type="OrthoDB" id="9813233at2"/>
<gene>
    <name evidence="9" type="primary">secE</name>
    <name evidence="10" type="ORF">FC84_GL001029</name>
</gene>
<keyword evidence="5 9" id="KW-0653">Protein transport</keyword>
<feature type="transmembrane region" description="Helical" evidence="9">
    <location>
        <begin position="30"/>
        <end position="51"/>
    </location>
</feature>
<dbReference type="RefSeq" id="WP_057754525.1">
    <property type="nucleotide sequence ID" value="NZ_AYYK01000002.1"/>
</dbReference>
<dbReference type="PANTHER" id="PTHR33910:SF1">
    <property type="entry name" value="PROTEIN TRANSLOCASE SUBUNIT SECE"/>
    <property type="match status" value="1"/>
</dbReference>
<dbReference type="GO" id="GO:0005886">
    <property type="term" value="C:plasma membrane"/>
    <property type="evidence" value="ECO:0007669"/>
    <property type="project" value="UniProtKB-SubCell"/>
</dbReference>
<dbReference type="HAMAP" id="MF_00422">
    <property type="entry name" value="SecE"/>
    <property type="match status" value="1"/>
</dbReference>
<keyword evidence="6 9" id="KW-1133">Transmembrane helix</keyword>
<dbReference type="AlphaFoldDB" id="A0A0R2BJN6"/>
<evidence type="ECO:0000256" key="5">
    <source>
        <dbReference type="ARBA" id="ARBA00022927"/>
    </source>
</evidence>
<dbReference type="EMBL" id="AYYK01000002">
    <property type="protein sequence ID" value="KRM79725.1"/>
    <property type="molecule type" value="Genomic_DNA"/>
</dbReference>
<evidence type="ECO:0000313" key="10">
    <source>
        <dbReference type="EMBL" id="KRM79725.1"/>
    </source>
</evidence>
<dbReference type="GO" id="GO:0065002">
    <property type="term" value="P:intracellular protein transmembrane transport"/>
    <property type="evidence" value="ECO:0007669"/>
    <property type="project" value="UniProtKB-UniRule"/>
</dbReference>
<dbReference type="PANTHER" id="PTHR33910">
    <property type="entry name" value="PROTEIN TRANSLOCASE SUBUNIT SECE"/>
    <property type="match status" value="1"/>
</dbReference>
<dbReference type="InterPro" id="IPR005807">
    <property type="entry name" value="SecE_bac"/>
</dbReference>
<evidence type="ECO:0000256" key="8">
    <source>
        <dbReference type="ARBA" id="ARBA00023136"/>
    </source>
</evidence>
<protein>
    <recommendedName>
        <fullName evidence="9">Protein translocase subunit SecE</fullName>
    </recommendedName>
</protein>
<name>A0A0R2BJN6_9LACO</name>
<dbReference type="InterPro" id="IPR001901">
    <property type="entry name" value="Translocase_SecE/Sec61-g"/>
</dbReference>
<comment type="function">
    <text evidence="9">Essential subunit of the Sec protein translocation channel SecYEG. Clamps together the 2 halves of SecY. May contact the channel plug during translocation.</text>
</comment>
<dbReference type="GO" id="GO:0008320">
    <property type="term" value="F:protein transmembrane transporter activity"/>
    <property type="evidence" value="ECO:0007669"/>
    <property type="project" value="UniProtKB-UniRule"/>
</dbReference>
<comment type="subcellular location">
    <subcellularLocation>
        <location evidence="9">Cell membrane</location>
        <topology evidence="9">Single-pass membrane protein</topology>
    </subcellularLocation>
    <subcellularLocation>
        <location evidence="1">Membrane</location>
    </subcellularLocation>
</comment>
<keyword evidence="8 9" id="KW-0472">Membrane</keyword>
<dbReference type="Proteomes" id="UP000051813">
    <property type="component" value="Unassembled WGS sequence"/>
</dbReference>
<sequence length="61" mass="7209">MKRLFKFFGSVGHEMKLVEWPTMKQTRHDSWIVVSTSILFALFFALSDFALNQVITRFILK</sequence>
<dbReference type="NCBIfam" id="TIGR00964">
    <property type="entry name" value="secE_bact"/>
    <property type="match status" value="1"/>
</dbReference>
<accession>A0A0R2BJN6</accession>
<dbReference type="GO" id="GO:0006605">
    <property type="term" value="P:protein targeting"/>
    <property type="evidence" value="ECO:0007669"/>
    <property type="project" value="UniProtKB-UniRule"/>
</dbReference>
<evidence type="ECO:0000256" key="4">
    <source>
        <dbReference type="ARBA" id="ARBA00022692"/>
    </source>
</evidence>
<keyword evidence="7 9" id="KW-0811">Translocation</keyword>
<evidence type="ECO:0000313" key="11">
    <source>
        <dbReference type="Proteomes" id="UP000051813"/>
    </source>
</evidence>
<dbReference type="InterPro" id="IPR038379">
    <property type="entry name" value="SecE_sf"/>
</dbReference>
<keyword evidence="2 9" id="KW-0813">Transport</keyword>
<keyword evidence="11" id="KW-1185">Reference proteome</keyword>